<evidence type="ECO:0000313" key="2">
    <source>
        <dbReference type="EMBL" id="HIT98613.1"/>
    </source>
</evidence>
<keyword evidence="1" id="KW-1133">Transmembrane helix</keyword>
<dbReference type="Proteomes" id="UP000824161">
    <property type="component" value="Unassembled WGS sequence"/>
</dbReference>
<organism evidence="2 3">
    <name type="scientific">Candidatus Merdimorpha stercoravium</name>
    <dbReference type="NCBI Taxonomy" id="2840863"/>
    <lineage>
        <taxon>Bacteria</taxon>
        <taxon>Pseudomonadati</taxon>
        <taxon>Bacteroidota</taxon>
        <taxon>Flavobacteriia</taxon>
        <taxon>Flavobacteriales</taxon>
        <taxon>Candidatus Merdimorpha</taxon>
    </lineage>
</organism>
<dbReference type="EMBL" id="DVLY01000186">
    <property type="protein sequence ID" value="HIT98613.1"/>
    <property type="molecule type" value="Genomic_DNA"/>
</dbReference>
<gene>
    <name evidence="2" type="ORF">IAC44_07235</name>
</gene>
<feature type="transmembrane region" description="Helical" evidence="1">
    <location>
        <begin position="366"/>
        <end position="387"/>
    </location>
</feature>
<evidence type="ECO:0000313" key="3">
    <source>
        <dbReference type="Proteomes" id="UP000824161"/>
    </source>
</evidence>
<protein>
    <recommendedName>
        <fullName evidence="4">DUF5009 domain-containing protein</fullName>
    </recommendedName>
</protein>
<reference evidence="2" key="1">
    <citation type="submission" date="2020-10" db="EMBL/GenBank/DDBJ databases">
        <authorList>
            <person name="Gilroy R."/>
        </authorList>
    </citation>
    <scope>NUCLEOTIDE SEQUENCE</scope>
    <source>
        <strain evidence="2">1383</strain>
    </source>
</reference>
<feature type="transmembrane region" description="Helical" evidence="1">
    <location>
        <begin position="50"/>
        <end position="67"/>
    </location>
</feature>
<name>A0A9D1KU45_9FLAO</name>
<evidence type="ECO:0000256" key="1">
    <source>
        <dbReference type="SAM" id="Phobius"/>
    </source>
</evidence>
<feature type="transmembrane region" description="Helical" evidence="1">
    <location>
        <begin position="129"/>
        <end position="150"/>
    </location>
</feature>
<dbReference type="AlphaFoldDB" id="A0A9D1KU45"/>
<feature type="transmembrane region" description="Helical" evidence="1">
    <location>
        <begin position="216"/>
        <end position="237"/>
    </location>
</feature>
<comment type="caution">
    <text evidence="2">The sequence shown here is derived from an EMBL/GenBank/DDBJ whole genome shotgun (WGS) entry which is preliminary data.</text>
</comment>
<feature type="transmembrane region" description="Helical" evidence="1">
    <location>
        <begin position="12"/>
        <end position="30"/>
    </location>
</feature>
<feature type="transmembrane region" description="Helical" evidence="1">
    <location>
        <begin position="278"/>
        <end position="297"/>
    </location>
</feature>
<accession>A0A9D1KU45</accession>
<proteinExistence type="predicted"/>
<dbReference type="PANTHER" id="PTHR31061:SF24">
    <property type="entry name" value="LD22376P"/>
    <property type="match status" value="1"/>
</dbReference>
<feature type="transmembrane region" description="Helical" evidence="1">
    <location>
        <begin position="157"/>
        <end position="177"/>
    </location>
</feature>
<keyword evidence="1" id="KW-0472">Membrane</keyword>
<evidence type="ECO:0008006" key="4">
    <source>
        <dbReference type="Google" id="ProtNLM"/>
    </source>
</evidence>
<dbReference type="PANTHER" id="PTHR31061">
    <property type="entry name" value="LD22376P"/>
    <property type="match status" value="1"/>
</dbReference>
<feature type="transmembrane region" description="Helical" evidence="1">
    <location>
        <begin position="249"/>
        <end position="266"/>
    </location>
</feature>
<keyword evidence="1" id="KW-0812">Transmembrane</keyword>
<reference evidence="2" key="2">
    <citation type="journal article" date="2021" name="PeerJ">
        <title>Extensive microbial diversity within the chicken gut microbiome revealed by metagenomics and culture.</title>
        <authorList>
            <person name="Gilroy R."/>
            <person name="Ravi A."/>
            <person name="Getino M."/>
            <person name="Pursley I."/>
            <person name="Horton D.L."/>
            <person name="Alikhan N.F."/>
            <person name="Baker D."/>
            <person name="Gharbi K."/>
            <person name="Hall N."/>
            <person name="Watson M."/>
            <person name="Adriaenssens E.M."/>
            <person name="Foster-Nyarko E."/>
            <person name="Jarju S."/>
            <person name="Secka A."/>
            <person name="Antonio M."/>
            <person name="Oren A."/>
            <person name="Chaudhuri R.R."/>
            <person name="La Ragione R."/>
            <person name="Hildebrand F."/>
            <person name="Pallen M.J."/>
        </authorList>
    </citation>
    <scope>NUCLEOTIDE SEQUENCE</scope>
    <source>
        <strain evidence="2">1383</strain>
    </source>
</reference>
<feature type="transmembrane region" description="Helical" evidence="1">
    <location>
        <begin position="87"/>
        <end position="109"/>
    </location>
</feature>
<sequence>MEKKERIKAIDVLRGLTVATMIMVNNPGTWGAIYPPLKHAAWSGCTPTDLVFPFFMFIVGASMWFVFSKAGHRFAGGLGKKVIKRAVMIYLVGFLLAWYPFFSFPIELVPHKFLGMEFSFPAMKNLETIRIMGVLARIGVAYGLTGLLILWLKKVKYILAAAVVILLGYWAVLHLFYTGENFMALEGNAVQRLDLWLLGTAHVYKGYGTAFDPEGLLSTLPSMVNIILGYMAGRCIARNENKLLASQQLMFWGALGVMVALGWDYAFPINKPLWTSSYVLFSCGWASILLGMLIYVIDVRHKDRWTNPALVFGMNPLFIFALSALVAKTLALIKVPYDGGMISMQPFLFKTIFIPLGGLFTDDLRLASLFFAIFYIVLFWLIARILYKKNIFIKL</sequence>
<feature type="transmembrane region" description="Helical" evidence="1">
    <location>
        <begin position="309"/>
        <end position="333"/>
    </location>
</feature>